<evidence type="ECO:0000313" key="3">
    <source>
        <dbReference type="Proteomes" id="UP000192634"/>
    </source>
</evidence>
<organism evidence="2 3">
    <name type="scientific">Janibacter indicus</name>
    <dbReference type="NCBI Taxonomy" id="857417"/>
    <lineage>
        <taxon>Bacteria</taxon>
        <taxon>Bacillati</taxon>
        <taxon>Actinomycetota</taxon>
        <taxon>Actinomycetes</taxon>
        <taxon>Micrococcales</taxon>
        <taxon>Intrasporangiaceae</taxon>
        <taxon>Janibacter</taxon>
    </lineage>
</organism>
<gene>
    <name evidence="2" type="ORF">SAMN06296429_10839</name>
</gene>
<evidence type="ECO:0008006" key="4">
    <source>
        <dbReference type="Google" id="ProtNLM"/>
    </source>
</evidence>
<feature type="transmembrane region" description="Helical" evidence="1">
    <location>
        <begin position="19"/>
        <end position="40"/>
    </location>
</feature>
<dbReference type="EMBL" id="FWXN01000008">
    <property type="protein sequence ID" value="SMC72042.1"/>
    <property type="molecule type" value="Genomic_DNA"/>
</dbReference>
<keyword evidence="1" id="KW-0812">Transmembrane</keyword>
<reference evidence="2 3" key="1">
    <citation type="submission" date="2017-04" db="EMBL/GenBank/DDBJ databases">
        <authorList>
            <person name="Afonso C.L."/>
            <person name="Miller P.J."/>
            <person name="Scott M.A."/>
            <person name="Spackman E."/>
            <person name="Goraichik I."/>
            <person name="Dimitrov K.M."/>
            <person name="Suarez D.L."/>
            <person name="Swayne D.E."/>
        </authorList>
    </citation>
    <scope>NUCLEOTIDE SEQUENCE [LARGE SCALE GENOMIC DNA]</scope>
    <source>
        <strain evidence="2 3">CGMCC 1.12511</strain>
    </source>
</reference>
<dbReference type="AlphaFoldDB" id="A0A1W2BH95"/>
<keyword evidence="1" id="KW-0472">Membrane</keyword>
<name>A0A1W2BH95_9MICO</name>
<accession>A0A1W2BH95</accession>
<proteinExistence type="predicted"/>
<keyword evidence="1" id="KW-1133">Transmembrane helix</keyword>
<protein>
    <recommendedName>
        <fullName evidence="4">HEAT repeat-containing protein</fullName>
    </recommendedName>
</protein>
<evidence type="ECO:0000256" key="1">
    <source>
        <dbReference type="SAM" id="Phobius"/>
    </source>
</evidence>
<evidence type="ECO:0000313" key="2">
    <source>
        <dbReference type="EMBL" id="SMC72042.1"/>
    </source>
</evidence>
<sequence>MWLADRESFGGSTACAWGGLWWCGVGWWLWLWWSLSLWGWCRRGRLARVWGSAACGGCAQRNQSEVYSVISEDDFPEGGLTAKQLMDLLEQDPAFRAGRASGEAELEQRVRRWREAEQPLVEDLRREGVCVDSVWDLVNTSEPYPEALAVLMAHLERDVYPDRVREGIARALAVIPASVYWDRLRAVYQKPLGRGAKEGVAVALAVAVAAAAEHMDAVEALVRDEGNGASRVHFVGAILRIGGMRGRSFVESLRSDPVLGREASALLSK</sequence>
<dbReference type="Proteomes" id="UP000192634">
    <property type="component" value="Unassembled WGS sequence"/>
</dbReference>